<accession>A0A084V9Z8</accession>
<dbReference type="EMBL" id="ATLV01000959">
    <property type="status" value="NOT_ANNOTATED_CDS"/>
    <property type="molecule type" value="Genomic_DNA"/>
</dbReference>
<dbReference type="Proteomes" id="UP000030765">
    <property type="component" value="Unassembled WGS sequence"/>
</dbReference>
<dbReference type="VEuPathDB" id="VectorBase:ASIC000207"/>
<reference evidence="2" key="2">
    <citation type="submission" date="2020-05" db="UniProtKB">
        <authorList>
            <consortium name="EnsemblMetazoa"/>
        </authorList>
    </citation>
    <scope>IDENTIFICATION</scope>
</reference>
<gene>
    <name evidence="1" type="ORF">ZHAS_00000207</name>
</gene>
<sequence length="81" mass="8941">MTPSNNGGRRSGGLGVVMAKLWIEFNEDAHSNEHTNHRFCTFLPATITDDDNEHISHRFCTFLLATIADRNVTTEPGGSPL</sequence>
<dbReference type="EMBL" id="KE523925">
    <property type="protein sequence ID" value="KFB34792.1"/>
    <property type="molecule type" value="Genomic_DNA"/>
</dbReference>
<organism evidence="1">
    <name type="scientific">Anopheles sinensis</name>
    <name type="common">Mosquito</name>
    <dbReference type="NCBI Taxonomy" id="74873"/>
    <lineage>
        <taxon>Eukaryota</taxon>
        <taxon>Metazoa</taxon>
        <taxon>Ecdysozoa</taxon>
        <taxon>Arthropoda</taxon>
        <taxon>Hexapoda</taxon>
        <taxon>Insecta</taxon>
        <taxon>Pterygota</taxon>
        <taxon>Neoptera</taxon>
        <taxon>Endopterygota</taxon>
        <taxon>Diptera</taxon>
        <taxon>Nematocera</taxon>
        <taxon>Culicoidea</taxon>
        <taxon>Culicidae</taxon>
        <taxon>Anophelinae</taxon>
        <taxon>Anopheles</taxon>
    </lineage>
</organism>
<dbReference type="AlphaFoldDB" id="A0A084V9Z8"/>
<name>A0A084V9Z8_ANOSI</name>
<evidence type="ECO:0000313" key="1">
    <source>
        <dbReference type="EMBL" id="KFB34792.1"/>
    </source>
</evidence>
<protein>
    <submittedName>
        <fullName evidence="1 2">Ankyrin repeat-containing protein</fullName>
    </submittedName>
</protein>
<evidence type="ECO:0000313" key="3">
    <source>
        <dbReference type="Proteomes" id="UP000030765"/>
    </source>
</evidence>
<dbReference type="EnsemblMetazoa" id="ASIC000207-RA">
    <property type="protein sequence ID" value="ASIC000207-PA"/>
    <property type="gene ID" value="ASIC000207"/>
</dbReference>
<keyword evidence="3" id="KW-1185">Reference proteome</keyword>
<reference evidence="1 3" key="1">
    <citation type="journal article" date="2014" name="BMC Genomics">
        <title>Genome sequence of Anopheles sinensis provides insight into genetics basis of mosquito competence for malaria parasites.</title>
        <authorList>
            <person name="Zhou D."/>
            <person name="Zhang D."/>
            <person name="Ding G."/>
            <person name="Shi L."/>
            <person name="Hou Q."/>
            <person name="Ye Y."/>
            <person name="Xu Y."/>
            <person name="Zhou H."/>
            <person name="Xiong C."/>
            <person name="Li S."/>
            <person name="Yu J."/>
            <person name="Hong S."/>
            <person name="Yu X."/>
            <person name="Zou P."/>
            <person name="Chen C."/>
            <person name="Chang X."/>
            <person name="Wang W."/>
            <person name="Lv Y."/>
            <person name="Sun Y."/>
            <person name="Ma L."/>
            <person name="Shen B."/>
            <person name="Zhu C."/>
        </authorList>
    </citation>
    <scope>NUCLEOTIDE SEQUENCE [LARGE SCALE GENOMIC DNA]</scope>
</reference>
<evidence type="ECO:0000313" key="2">
    <source>
        <dbReference type="EnsemblMetazoa" id="ASIC000207-PA"/>
    </source>
</evidence>
<proteinExistence type="predicted"/>